<dbReference type="EMBL" id="CP065218">
    <property type="protein sequence ID" value="QPL55850.1"/>
    <property type="molecule type" value="Genomic_DNA"/>
</dbReference>
<proteinExistence type="predicted"/>
<evidence type="ECO:0000313" key="2">
    <source>
        <dbReference type="Proteomes" id="UP000594435"/>
    </source>
</evidence>
<protein>
    <submittedName>
        <fullName evidence="1">Uncharacterized protein</fullName>
    </submittedName>
</protein>
<sequence>MPFGVATISIGAVAIESTSDKISLEQCEALLKQAKQLYKAKNSGRNSVLFGEKLSL</sequence>
<dbReference type="Gene3D" id="3.30.70.270">
    <property type="match status" value="1"/>
</dbReference>
<dbReference type="RefSeq" id="WP_337971302.1">
    <property type="nucleotide sequence ID" value="NZ_CP065218.1"/>
</dbReference>
<evidence type="ECO:0000313" key="1">
    <source>
        <dbReference type="EMBL" id="QPL55850.1"/>
    </source>
</evidence>
<reference evidence="1 2" key="1">
    <citation type="submission" date="2020-11" db="EMBL/GenBank/DDBJ databases">
        <title>Complete and Circularized Genome Assembly of a human isolate of Vibrio navarrensis biotype pommerensis with MiSeq and MinION Sequence Data.</title>
        <authorList>
            <person name="Schwartz K."/>
            <person name="Borowiak M."/>
            <person name="Deneke C."/>
            <person name="Balau V."/>
            <person name="Metelmann C."/>
            <person name="Strauch E."/>
        </authorList>
    </citation>
    <scope>NUCLEOTIDE SEQUENCE [LARGE SCALE GENOMIC DNA]</scope>
    <source>
        <strain evidence="1 2">20-VB00237</strain>
    </source>
</reference>
<organism evidence="1 2">
    <name type="scientific">Vibrio navarrensis</name>
    <dbReference type="NCBI Taxonomy" id="29495"/>
    <lineage>
        <taxon>Bacteria</taxon>
        <taxon>Pseudomonadati</taxon>
        <taxon>Pseudomonadota</taxon>
        <taxon>Gammaproteobacteria</taxon>
        <taxon>Vibrionales</taxon>
        <taxon>Vibrionaceae</taxon>
        <taxon>Vibrio</taxon>
    </lineage>
</organism>
<dbReference type="AlphaFoldDB" id="A0AAJ4IFP7"/>
<accession>A0AAJ4IFP7</accession>
<dbReference type="InterPro" id="IPR043128">
    <property type="entry name" value="Rev_trsase/Diguanyl_cyclase"/>
</dbReference>
<gene>
    <name evidence="1" type="ORF">I3X05_17145</name>
</gene>
<dbReference type="Proteomes" id="UP000594435">
    <property type="component" value="Chromosome 2"/>
</dbReference>
<name>A0AAJ4IFP7_9VIBR</name>